<evidence type="ECO:0000313" key="1">
    <source>
        <dbReference type="EMBL" id="AGE61065.1"/>
    </source>
</evidence>
<dbReference type="RefSeq" id="YP_007517693.1">
    <property type="nucleotide sequence ID" value="NC_020480.1"/>
</dbReference>
<organism evidence="1 2">
    <name type="scientific">Bacillus phage Finn</name>
    <dbReference type="NCBI Taxonomy" id="2884419"/>
    <lineage>
        <taxon>Viruses</taxon>
        <taxon>Duplodnaviria</taxon>
        <taxon>Heunggongvirae</taxon>
        <taxon>Uroviricota</taxon>
        <taxon>Caudoviricetes</taxon>
        <taxon>Ehrlichviridae</taxon>
        <taxon>Andromedavirus</taxon>
        <taxon>Andromedavirus finn</taxon>
    </lineage>
</organism>
<gene>
    <name evidence="1" type="ORF">FINN_72</name>
</gene>
<accession>M1IQY0</accession>
<evidence type="ECO:0000313" key="2">
    <source>
        <dbReference type="Proteomes" id="UP000011291"/>
    </source>
</evidence>
<dbReference type="KEGG" id="vg:14697398"/>
<dbReference type="Proteomes" id="UP000011291">
    <property type="component" value="Segment"/>
</dbReference>
<name>M1IQY0_9CAUD</name>
<keyword evidence="2" id="KW-1185">Reference proteome</keyword>
<dbReference type="GeneID" id="14697398"/>
<sequence>MEFKFNPEINDKYLDCEEGTIRIVQENDLTVVLFIEKRTSNAHVINIIKEGD</sequence>
<dbReference type="EMBL" id="KC330683">
    <property type="protein sequence ID" value="AGE61065.1"/>
    <property type="molecule type" value="Genomic_DNA"/>
</dbReference>
<proteinExistence type="predicted"/>
<protein>
    <submittedName>
        <fullName evidence="1">Uncharacterized protein</fullName>
    </submittedName>
</protein>
<reference evidence="1 2" key="1">
    <citation type="journal article" date="2013" name="Virology">
        <title>Genomic characterization of six novel Bacillus pumilus bacteriophages.</title>
        <authorList>
            <person name="Lorenz L."/>
            <person name="Lins B."/>
            <person name="Barrett J."/>
            <person name="Montgomery A."/>
            <person name="Trapani S."/>
            <person name="Schindler A."/>
            <person name="Christie G.E."/>
            <person name="Cresawn S.G."/>
            <person name="Temple L."/>
        </authorList>
    </citation>
    <scope>NUCLEOTIDE SEQUENCE [LARGE SCALE GENOMIC DNA]</scope>
</reference>